<dbReference type="AlphaFoldDB" id="A0A4S2H2Y1"/>
<dbReference type="Pfam" id="PF00583">
    <property type="entry name" value="Acetyltransf_1"/>
    <property type="match status" value="1"/>
</dbReference>
<dbReference type="InterPro" id="IPR006464">
    <property type="entry name" value="AcTrfase_RimI/Ard1"/>
</dbReference>
<dbReference type="CDD" id="cd04301">
    <property type="entry name" value="NAT_SF"/>
    <property type="match status" value="1"/>
</dbReference>
<dbReference type="OrthoDB" id="9803233at2"/>
<comment type="similarity">
    <text evidence="1">Belongs to the acetyltransferase family. RimI subfamily.</text>
</comment>
<evidence type="ECO:0000256" key="2">
    <source>
        <dbReference type="ARBA" id="ARBA00022490"/>
    </source>
</evidence>
<dbReference type="PANTHER" id="PTHR43420:SF44">
    <property type="entry name" value="ACETYLTRANSFERASE YPEA"/>
    <property type="match status" value="1"/>
</dbReference>
<reference evidence="6 7" key="1">
    <citation type="journal article" date="2017" name="Int. J. Syst. Evol. Microbiol.">
        <title>Marinicauda algicola sp. nov., isolated from a marine red alga Rhodosorus marinus.</title>
        <authorList>
            <person name="Jeong S.E."/>
            <person name="Jeon S.H."/>
            <person name="Chun B.H."/>
            <person name="Kim D.W."/>
            <person name="Jeon C.O."/>
        </authorList>
    </citation>
    <scope>NUCLEOTIDE SEQUENCE [LARGE SCALE GENOMIC DNA]</scope>
    <source>
        <strain evidence="6 7">JCM 31718</strain>
    </source>
</reference>
<dbReference type="GO" id="GO:0008080">
    <property type="term" value="F:N-acetyltransferase activity"/>
    <property type="evidence" value="ECO:0007669"/>
    <property type="project" value="InterPro"/>
</dbReference>
<evidence type="ECO:0000313" key="6">
    <source>
        <dbReference type="EMBL" id="TGY89955.1"/>
    </source>
</evidence>
<dbReference type="NCBIfam" id="TIGR01575">
    <property type="entry name" value="rimI"/>
    <property type="match status" value="1"/>
</dbReference>
<gene>
    <name evidence="6" type="primary">rimI</name>
    <name evidence="6" type="ORF">E5163_02115</name>
</gene>
<sequence length="166" mass="17934">MSQSHPASASPVTVRRAGKCDLDTIDALEGGAFEADRFSRRSLRRLLASASASVFIAQRESQATGYALVLFREGARVARLYSIAVAAEARGTGVVTALLQAVRDAAARRGCTRLRLEVRASNARARRAYERAGFSRAGMRPHYYPDGEDAVIMERELDTGAEGQSS</sequence>
<dbReference type="InterPro" id="IPR016181">
    <property type="entry name" value="Acyl_CoA_acyltransferase"/>
</dbReference>
<proteinExistence type="inferred from homology"/>
<dbReference type="InterPro" id="IPR050680">
    <property type="entry name" value="YpeA/RimI_acetyltransf"/>
</dbReference>
<dbReference type="PANTHER" id="PTHR43420">
    <property type="entry name" value="ACETYLTRANSFERASE"/>
    <property type="match status" value="1"/>
</dbReference>
<evidence type="ECO:0000313" key="7">
    <source>
        <dbReference type="Proteomes" id="UP000308054"/>
    </source>
</evidence>
<protein>
    <submittedName>
        <fullName evidence="6">Ribosomal-protein-alanine N-acetyltransferase</fullName>
    </submittedName>
</protein>
<evidence type="ECO:0000256" key="3">
    <source>
        <dbReference type="ARBA" id="ARBA00022679"/>
    </source>
</evidence>
<dbReference type="InterPro" id="IPR000182">
    <property type="entry name" value="GNAT_dom"/>
</dbReference>
<evidence type="ECO:0000259" key="5">
    <source>
        <dbReference type="PROSITE" id="PS51186"/>
    </source>
</evidence>
<dbReference type="PROSITE" id="PS51186">
    <property type="entry name" value="GNAT"/>
    <property type="match status" value="1"/>
</dbReference>
<feature type="domain" description="N-acetyltransferase" evidence="5">
    <location>
        <begin position="12"/>
        <end position="158"/>
    </location>
</feature>
<name>A0A4S2H2Y1_9PROT</name>
<dbReference type="RefSeq" id="WP_135994452.1">
    <property type="nucleotide sequence ID" value="NZ_CP071057.1"/>
</dbReference>
<dbReference type="Proteomes" id="UP000308054">
    <property type="component" value="Unassembled WGS sequence"/>
</dbReference>
<organism evidence="6 7">
    <name type="scientific">Marinicauda algicola</name>
    <dbReference type="NCBI Taxonomy" id="2029849"/>
    <lineage>
        <taxon>Bacteria</taxon>
        <taxon>Pseudomonadati</taxon>
        <taxon>Pseudomonadota</taxon>
        <taxon>Alphaproteobacteria</taxon>
        <taxon>Maricaulales</taxon>
        <taxon>Maricaulaceae</taxon>
        <taxon>Marinicauda</taxon>
    </lineage>
</organism>
<keyword evidence="2" id="KW-0963">Cytoplasm</keyword>
<dbReference type="SUPFAM" id="SSF55729">
    <property type="entry name" value="Acyl-CoA N-acyltransferases (Nat)"/>
    <property type="match status" value="1"/>
</dbReference>
<dbReference type="Gene3D" id="3.40.630.30">
    <property type="match status" value="1"/>
</dbReference>
<comment type="caution">
    <text evidence="6">The sequence shown here is derived from an EMBL/GenBank/DDBJ whole genome shotgun (WGS) entry which is preliminary data.</text>
</comment>
<evidence type="ECO:0000256" key="1">
    <source>
        <dbReference type="ARBA" id="ARBA00005395"/>
    </source>
</evidence>
<keyword evidence="4" id="KW-0012">Acyltransferase</keyword>
<evidence type="ECO:0000256" key="4">
    <source>
        <dbReference type="ARBA" id="ARBA00023315"/>
    </source>
</evidence>
<keyword evidence="3 6" id="KW-0808">Transferase</keyword>
<accession>A0A4S2H2Y1</accession>
<keyword evidence="7" id="KW-1185">Reference proteome</keyword>
<dbReference type="EMBL" id="SRXW01000001">
    <property type="protein sequence ID" value="TGY89955.1"/>
    <property type="molecule type" value="Genomic_DNA"/>
</dbReference>